<feature type="signal peptide" evidence="1">
    <location>
        <begin position="1"/>
        <end position="22"/>
    </location>
</feature>
<name>A0A1Y2PFP2_9FLAO</name>
<organism evidence="2 3">
    <name type="scientific">Tenacibaculum holothuriorum</name>
    <dbReference type="NCBI Taxonomy" id="1635173"/>
    <lineage>
        <taxon>Bacteria</taxon>
        <taxon>Pseudomonadati</taxon>
        <taxon>Bacteroidota</taxon>
        <taxon>Flavobacteriia</taxon>
        <taxon>Flavobacteriales</taxon>
        <taxon>Flavobacteriaceae</taxon>
        <taxon>Tenacibaculum</taxon>
    </lineage>
</organism>
<evidence type="ECO:0000313" key="3">
    <source>
        <dbReference type="Proteomes" id="UP000194221"/>
    </source>
</evidence>
<proteinExistence type="predicted"/>
<dbReference type="PROSITE" id="PS51257">
    <property type="entry name" value="PROKAR_LIPOPROTEIN"/>
    <property type="match status" value="1"/>
</dbReference>
<feature type="chain" id="PRO_5012372852" description="Calx-beta domain-containing protein" evidence="1">
    <location>
        <begin position="23"/>
        <end position="238"/>
    </location>
</feature>
<dbReference type="STRING" id="1635173.WH52_06965"/>
<protein>
    <recommendedName>
        <fullName evidence="4">Calx-beta domain-containing protein</fullName>
    </recommendedName>
</protein>
<comment type="caution">
    <text evidence="2">The sequence shown here is derived from an EMBL/GenBank/DDBJ whole genome shotgun (WGS) entry which is preliminary data.</text>
</comment>
<reference evidence="2 3" key="1">
    <citation type="submission" date="2015-03" db="EMBL/GenBank/DDBJ databases">
        <title>Genome sequence of Tenacibaculum sp. S2-2, isolated from intestinal microbiota of sea cucumber, Apostichopus japonicas.</title>
        <authorList>
            <person name="Shao Z."/>
            <person name="Wang L."/>
            <person name="Li X."/>
        </authorList>
    </citation>
    <scope>NUCLEOTIDE SEQUENCE [LARGE SCALE GENOMIC DNA]</scope>
    <source>
        <strain evidence="2 3">S2-2</strain>
    </source>
</reference>
<sequence length="238" mass="25860">MKKNHFFILLFLSLFIVSCSEETPTPTNINYISFQASDYSFGVDIGAENTRTVKVYTANVSDSDRTFNIKVDTDATTADATAYTVPETLTVPAGKNLGELNVNIKDISIGDGKKLVLYIENTDDLLTGGKITLNISRICPENEVVLKIAFDSYPEEVSWTLKDSSGTIVEESKAGAYDGMTGETEKKFCLTDGTYTFEILDVYSDGAGAYSLSYNGGYIVNSDGTYGAGESTTFTVQK</sequence>
<dbReference type="Gene3D" id="2.60.40.1740">
    <property type="entry name" value="hypothetical protein (bacova_03559)"/>
    <property type="match status" value="1"/>
</dbReference>
<keyword evidence="1" id="KW-0732">Signal</keyword>
<keyword evidence="3" id="KW-1185">Reference proteome</keyword>
<dbReference type="OrthoDB" id="9804511at2"/>
<dbReference type="AlphaFoldDB" id="A0A1Y2PFP2"/>
<dbReference type="EMBL" id="LAPZ01000003">
    <property type="protein sequence ID" value="OSY88488.1"/>
    <property type="molecule type" value="Genomic_DNA"/>
</dbReference>
<accession>A0A1Y2PFP2</accession>
<dbReference type="RefSeq" id="WP_086030213.1">
    <property type="nucleotide sequence ID" value="NZ_LAPZ01000003.1"/>
</dbReference>
<evidence type="ECO:0000313" key="2">
    <source>
        <dbReference type="EMBL" id="OSY88488.1"/>
    </source>
</evidence>
<evidence type="ECO:0008006" key="4">
    <source>
        <dbReference type="Google" id="ProtNLM"/>
    </source>
</evidence>
<evidence type="ECO:0000256" key="1">
    <source>
        <dbReference type="SAM" id="SignalP"/>
    </source>
</evidence>
<gene>
    <name evidence="2" type="ORF">WH52_06965</name>
</gene>
<dbReference type="InParanoid" id="A0A1Y2PFP2"/>
<dbReference type="Proteomes" id="UP000194221">
    <property type="component" value="Unassembled WGS sequence"/>
</dbReference>